<gene>
    <name evidence="2" type="ORF">RxyAA322_30610</name>
</gene>
<feature type="region of interest" description="Disordered" evidence="1">
    <location>
        <begin position="139"/>
        <end position="161"/>
    </location>
</feature>
<dbReference type="OrthoDB" id="5244495at2"/>
<protein>
    <recommendedName>
        <fullName evidence="4">SseB protein N-terminal domain-containing protein</fullName>
    </recommendedName>
</protein>
<reference evidence="2" key="1">
    <citation type="journal article" date="2019" name="Microbiol. Resour. Announc.">
        <title>Complete Genome Sequence of Rubrobacter xylanophilus Strain AA3-22, Isolated from Arima Onsen in Japan.</title>
        <authorList>
            <person name="Tomariguchi N."/>
            <person name="Miyazaki K."/>
        </authorList>
    </citation>
    <scope>NUCLEOTIDE SEQUENCE [LARGE SCALE GENOMIC DNA]</scope>
    <source>
        <strain evidence="2">AA3-22</strain>
    </source>
</reference>
<evidence type="ECO:0000313" key="2">
    <source>
        <dbReference type="EMBL" id="BBL81207.1"/>
    </source>
</evidence>
<organism evidence="2 3">
    <name type="scientific">Rubrobacter xylanophilus</name>
    <dbReference type="NCBI Taxonomy" id="49319"/>
    <lineage>
        <taxon>Bacteria</taxon>
        <taxon>Bacillati</taxon>
        <taxon>Actinomycetota</taxon>
        <taxon>Rubrobacteria</taxon>
        <taxon>Rubrobacterales</taxon>
        <taxon>Rubrobacteraceae</taxon>
        <taxon>Rubrobacter</taxon>
    </lineage>
</organism>
<proteinExistence type="predicted"/>
<dbReference type="Proteomes" id="UP000318065">
    <property type="component" value="Chromosome"/>
</dbReference>
<keyword evidence="3" id="KW-1185">Reference proteome</keyword>
<evidence type="ECO:0008006" key="4">
    <source>
        <dbReference type="Google" id="ProtNLM"/>
    </source>
</evidence>
<dbReference type="EMBL" id="AP019791">
    <property type="protein sequence ID" value="BBL81207.1"/>
    <property type="molecule type" value="Genomic_DNA"/>
</dbReference>
<dbReference type="AlphaFoldDB" id="A0A510HQD6"/>
<dbReference type="RefSeq" id="WP_143529128.1">
    <property type="nucleotide sequence ID" value="NZ_AP019791.1"/>
</dbReference>
<evidence type="ECO:0000313" key="3">
    <source>
        <dbReference type="Proteomes" id="UP000318065"/>
    </source>
</evidence>
<evidence type="ECO:0000256" key="1">
    <source>
        <dbReference type="SAM" id="MobiDB-lite"/>
    </source>
</evidence>
<sequence length="161" mass="17552">MEPELQGEVFRRRGRTGGLKMQREARDCRPYWLLTGFDESRMRVMTLTTGEGEVLLPVFSFREEAELFLVLGGAGEGWRVRETRGGELLSLLSGLCRNVSGVALDPFPELGRASLLSLVSVGRERFIRRLLQGEDSPSGGVLRPVSGGSLAAGRFAGPSQG</sequence>
<name>A0A510HQD6_9ACTN</name>
<accession>A0A510HQD6</accession>